<dbReference type="GO" id="GO:0007596">
    <property type="term" value="P:blood coagulation"/>
    <property type="evidence" value="ECO:0007669"/>
    <property type="project" value="UniProtKB-KW"/>
</dbReference>
<keyword evidence="10" id="KW-1015">Disulfide bond</keyword>
<feature type="transmembrane region" description="Helical" evidence="11">
    <location>
        <begin position="177"/>
        <end position="197"/>
    </location>
</feature>
<keyword evidence="7 11" id="KW-1133">Transmembrane helix</keyword>
<evidence type="ECO:0000259" key="13">
    <source>
        <dbReference type="SMART" id="SM00013"/>
    </source>
</evidence>
<comment type="subcellular location">
    <subcellularLocation>
        <location evidence="1">Membrane</location>
        <topology evidence="1">Single-pass type I membrane protein</topology>
    </subcellularLocation>
</comment>
<organism evidence="15">
    <name type="scientific">Callorhinchus milii</name>
    <name type="common">Ghost shark</name>
    <dbReference type="NCBI Taxonomy" id="7868"/>
    <lineage>
        <taxon>Eukaryota</taxon>
        <taxon>Metazoa</taxon>
        <taxon>Chordata</taxon>
        <taxon>Craniata</taxon>
        <taxon>Vertebrata</taxon>
        <taxon>Chondrichthyes</taxon>
        <taxon>Holocephali</taxon>
        <taxon>Chimaeriformes</taxon>
        <taxon>Callorhinchidae</taxon>
        <taxon>Callorhinchus</taxon>
    </lineage>
</organism>
<dbReference type="EMBL" id="JW877551">
    <property type="protein sequence ID" value="AFP10068.1"/>
    <property type="molecule type" value="mRNA"/>
</dbReference>
<evidence type="ECO:0000256" key="1">
    <source>
        <dbReference type="ARBA" id="ARBA00004479"/>
    </source>
</evidence>
<evidence type="ECO:0000313" key="15">
    <source>
        <dbReference type="EMBL" id="AFP10068.1"/>
    </source>
</evidence>
<keyword evidence="6" id="KW-0130">Cell adhesion</keyword>
<evidence type="ECO:0000256" key="7">
    <source>
        <dbReference type="ARBA" id="ARBA00022989"/>
    </source>
</evidence>
<keyword evidence="2" id="KW-0433">Leucine-rich repeat</keyword>
<keyword evidence="3 11" id="KW-0812">Transmembrane</keyword>
<feature type="domain" description="LRRNT" evidence="13">
    <location>
        <begin position="46"/>
        <end position="82"/>
    </location>
</feature>
<feature type="domain" description="LRRCT" evidence="14">
    <location>
        <begin position="112"/>
        <end position="162"/>
    </location>
</feature>
<evidence type="ECO:0000256" key="5">
    <source>
        <dbReference type="ARBA" id="ARBA00022729"/>
    </source>
</evidence>
<dbReference type="InterPro" id="IPR052313">
    <property type="entry name" value="GPIb-IX-V_Complex"/>
</dbReference>
<dbReference type="SMART" id="SM00013">
    <property type="entry name" value="LRRNT"/>
    <property type="match status" value="1"/>
</dbReference>
<dbReference type="InterPro" id="IPR000483">
    <property type="entry name" value="Cys-rich_flank_reg_C"/>
</dbReference>
<dbReference type="SUPFAM" id="SSF52058">
    <property type="entry name" value="L domain-like"/>
    <property type="match status" value="1"/>
</dbReference>
<evidence type="ECO:0000256" key="2">
    <source>
        <dbReference type="ARBA" id="ARBA00022614"/>
    </source>
</evidence>
<feature type="non-terminal residue" evidence="15">
    <location>
        <position position="1"/>
    </location>
</feature>
<keyword evidence="9 11" id="KW-0472">Membrane</keyword>
<evidence type="ECO:0000256" key="10">
    <source>
        <dbReference type="ARBA" id="ARBA00023157"/>
    </source>
</evidence>
<evidence type="ECO:0000259" key="14">
    <source>
        <dbReference type="SMART" id="SM00082"/>
    </source>
</evidence>
<name>V9LCY3_CALMI</name>
<dbReference type="PANTHER" id="PTHR22650:SF6">
    <property type="entry name" value="PLATELET GLYCOPROTEIN IX"/>
    <property type="match status" value="1"/>
</dbReference>
<evidence type="ECO:0000256" key="11">
    <source>
        <dbReference type="SAM" id="Phobius"/>
    </source>
</evidence>
<dbReference type="Pfam" id="PF01462">
    <property type="entry name" value="LRRNT"/>
    <property type="match status" value="1"/>
</dbReference>
<feature type="chain" id="PRO_5004778486" evidence="12">
    <location>
        <begin position="45"/>
        <end position="227"/>
    </location>
</feature>
<keyword evidence="4" id="KW-0356">Hemostasis</keyword>
<reference evidence="15" key="1">
    <citation type="journal article" date="2014" name="Nature">
        <title>Elephant shark genome provides unique insights into gnathostome evolution.</title>
        <authorList>
            <consortium name="International Elephant Shark Genome Sequencing Consortium"/>
            <person name="Venkatesh B."/>
            <person name="Lee A.P."/>
            <person name="Ravi V."/>
            <person name="Maurya A.K."/>
            <person name="Lian M.M."/>
            <person name="Swann J.B."/>
            <person name="Ohta Y."/>
            <person name="Flajnik M.F."/>
            <person name="Sutoh Y."/>
            <person name="Kasahara M."/>
            <person name="Hoon S."/>
            <person name="Gangu V."/>
            <person name="Roy S.W."/>
            <person name="Irimia M."/>
            <person name="Korzh V."/>
            <person name="Kondrychyn I."/>
            <person name="Lim Z.W."/>
            <person name="Tay B.H."/>
            <person name="Tohari S."/>
            <person name="Kong K.W."/>
            <person name="Ho S."/>
            <person name="Lorente-Galdos B."/>
            <person name="Quilez J."/>
            <person name="Marques-Bonet T."/>
            <person name="Raney B.J."/>
            <person name="Ingham P.W."/>
            <person name="Tay A."/>
            <person name="Hillier L.W."/>
            <person name="Minx P."/>
            <person name="Boehm T."/>
            <person name="Wilson R.K."/>
            <person name="Brenner S."/>
            <person name="Warren W.C."/>
        </authorList>
    </citation>
    <scope>NUCLEOTIDE SEQUENCE</scope>
    <source>
        <tissue evidence="15">Spleen</tissue>
    </source>
</reference>
<accession>V9LCY3</accession>
<dbReference type="SMART" id="SM00082">
    <property type="entry name" value="LRRCT"/>
    <property type="match status" value="1"/>
</dbReference>
<evidence type="ECO:0000256" key="4">
    <source>
        <dbReference type="ARBA" id="ARBA00022696"/>
    </source>
</evidence>
<evidence type="ECO:0000256" key="9">
    <source>
        <dbReference type="ARBA" id="ARBA00023136"/>
    </source>
</evidence>
<dbReference type="InterPro" id="IPR000372">
    <property type="entry name" value="LRRNT"/>
</dbReference>
<feature type="signal peptide" evidence="12">
    <location>
        <begin position="1"/>
        <end position="44"/>
    </location>
</feature>
<evidence type="ECO:0000256" key="6">
    <source>
        <dbReference type="ARBA" id="ARBA00022889"/>
    </source>
</evidence>
<dbReference type="AlphaFoldDB" id="V9LCY3"/>
<dbReference type="InterPro" id="IPR032675">
    <property type="entry name" value="LRR_dom_sf"/>
</dbReference>
<dbReference type="PANTHER" id="PTHR22650">
    <property type="entry name" value="GLYCOPROTEIN IB BETA"/>
    <property type="match status" value="1"/>
</dbReference>
<dbReference type="Gene3D" id="3.80.10.10">
    <property type="entry name" value="Ribonuclease Inhibitor"/>
    <property type="match status" value="1"/>
</dbReference>
<sequence>SRFGGLTPLLGLRAMAWVSTASTHAMLACIGAPLILLLTLPVGGVPCPDPCHCTPLSPGGLKVDCSRLGLREVPALPENTSELYLQSNRLTAVAPGTFDKPRDLRRVELSNNPWVCDCQIAYLRQWLRGQELRMERKIRCSSPASAKGKRVSRVTEEQSSCRGWWSVRCQHFIRVDVLLSVAALLTLCLSACAIYIAKHLSFRVRLTNPNTLQPPPDHPRARHWKSL</sequence>
<protein>
    <submittedName>
        <fullName evidence="15">Platelet glycoprotein IX-like protein</fullName>
    </submittedName>
</protein>
<evidence type="ECO:0000256" key="12">
    <source>
        <dbReference type="SAM" id="SignalP"/>
    </source>
</evidence>
<keyword evidence="5 12" id="KW-0732">Signal</keyword>
<dbReference type="GO" id="GO:0007155">
    <property type="term" value="P:cell adhesion"/>
    <property type="evidence" value="ECO:0007669"/>
    <property type="project" value="UniProtKB-KW"/>
</dbReference>
<dbReference type="GO" id="GO:0016020">
    <property type="term" value="C:membrane"/>
    <property type="evidence" value="ECO:0007669"/>
    <property type="project" value="UniProtKB-SubCell"/>
</dbReference>
<proteinExistence type="evidence at transcript level"/>
<keyword evidence="8" id="KW-0094">Blood coagulation</keyword>
<evidence type="ECO:0000256" key="8">
    <source>
        <dbReference type="ARBA" id="ARBA00023084"/>
    </source>
</evidence>
<evidence type="ECO:0000256" key="3">
    <source>
        <dbReference type="ARBA" id="ARBA00022692"/>
    </source>
</evidence>